<dbReference type="AlphaFoldDB" id="A0A2R6NN61"/>
<reference evidence="1 2" key="1">
    <citation type="submission" date="2018-02" db="EMBL/GenBank/DDBJ databases">
        <title>Genome sequence of the basidiomycete white-rot fungus Phlebia centrifuga.</title>
        <authorList>
            <person name="Granchi Z."/>
            <person name="Peng M."/>
            <person name="de Vries R.P."/>
            <person name="Hilden K."/>
            <person name="Makela M.R."/>
            <person name="Grigoriev I."/>
            <person name="Riley R."/>
        </authorList>
    </citation>
    <scope>NUCLEOTIDE SEQUENCE [LARGE SCALE GENOMIC DNA]</scope>
    <source>
        <strain evidence="1 2">FBCC195</strain>
    </source>
</reference>
<sequence length="59" mass="6647">MEDDMTISTVICLIFGPTTPRKDPNAQTWSLVRQATFTSVMVSTEAVFAIRARRNGVWE</sequence>
<dbReference type="Proteomes" id="UP000186601">
    <property type="component" value="Unassembled WGS sequence"/>
</dbReference>
<keyword evidence="2" id="KW-1185">Reference proteome</keyword>
<gene>
    <name evidence="1" type="ORF">PHLCEN_2v10336</name>
</gene>
<dbReference type="EMBL" id="MLYV02001058">
    <property type="protein sequence ID" value="PSR73838.1"/>
    <property type="molecule type" value="Genomic_DNA"/>
</dbReference>
<proteinExistence type="predicted"/>
<evidence type="ECO:0000313" key="2">
    <source>
        <dbReference type="Proteomes" id="UP000186601"/>
    </source>
</evidence>
<name>A0A2R6NN61_9APHY</name>
<accession>A0A2R6NN61</accession>
<protein>
    <submittedName>
        <fullName evidence="1">Uncharacterized protein</fullName>
    </submittedName>
</protein>
<evidence type="ECO:0000313" key="1">
    <source>
        <dbReference type="EMBL" id="PSR73838.1"/>
    </source>
</evidence>
<comment type="caution">
    <text evidence="1">The sequence shown here is derived from an EMBL/GenBank/DDBJ whole genome shotgun (WGS) entry which is preliminary data.</text>
</comment>
<organism evidence="1 2">
    <name type="scientific">Hermanssonia centrifuga</name>
    <dbReference type="NCBI Taxonomy" id="98765"/>
    <lineage>
        <taxon>Eukaryota</taxon>
        <taxon>Fungi</taxon>
        <taxon>Dikarya</taxon>
        <taxon>Basidiomycota</taxon>
        <taxon>Agaricomycotina</taxon>
        <taxon>Agaricomycetes</taxon>
        <taxon>Polyporales</taxon>
        <taxon>Meruliaceae</taxon>
        <taxon>Hermanssonia</taxon>
    </lineage>
</organism>